<dbReference type="PANTHER" id="PTHR23505:SF55">
    <property type="entry name" value="MAJOR FACILITATOR SUPERFAMILY PROTEIN"/>
    <property type="match status" value="1"/>
</dbReference>
<comment type="subcellular location">
    <subcellularLocation>
        <location evidence="1">Membrane</location>
        <topology evidence="1">Multi-pass membrane protein</topology>
    </subcellularLocation>
</comment>
<dbReference type="PROSITE" id="PS50850">
    <property type="entry name" value="MFS"/>
    <property type="match status" value="1"/>
</dbReference>
<sequence length="780" mass="86104">MMVVNIREKIFRYVMVCLIGILSCFMGYVTSGIAVNEFGHVIVYSFLQSIITNSFKEGVRGFRFGLWGLSLQGERKLAAPFLMIMNGSIKLCILCIVDYIFSTNMTTTFCLFCYIMFCRGHELMLVLGRIEISHKRCNQITNISSHRVAGSRGFSAMDCNAFDHNQAAALSGVFTTGHAMGYLVGGIVVDKMCQIFQNSGRVIYYIFMFTLSNGSHITWCGPATNFPIMAEIVPPKHRTMIYAFDRALEDGTDDIKDSGGAAEALSKGILSMMAIPFGLNKPQIHRELSSSLLIGRLHTKTMNINVYRTGKIYGISISLILINLATLMQRADEKLIPSVAKDVKEAFNATLYDIGYLSFIRNIVQGLASPLAGLLVVIYDRPTVFAVGCLCWVLSTVAVGASHFFTQVTVGVAVNGFGHAIVYPVLQSIIADSFKDSARGFGFGLWNLIGTVGAICGTVLPTVMAGHDFLGIPGWRCAFMLLATMSAMIGVLVFLFATDPRKRKNSSFVSRDHERDELMVLKGKNYDAATMEVMSTVWKESWVAIKDVTKLQTFQIIVLQGIVGLVPWNAMVFWTMWFELIGFDHNKTASLSGMFTTGQAIGSLVGGIVADKMSRIFPNSGRVMCAQFSVFMGAIFSIILLRIIPQSTSSYYIYLVILFLMGLTITWCGPAINSPILAEIVPPTHRTMIYAFDRALEVSFSSFGAPLVGIMSEKVFGFDAKGIDNIKDSGREAEALSKGIMWMMAVPFVLCGLCYTPLHFLFRKDRKIDRTPSSREAEII</sequence>
<feature type="transmembrane region" description="Helical" evidence="7">
    <location>
        <begin position="384"/>
        <end position="406"/>
    </location>
</feature>
<dbReference type="PANTHER" id="PTHR23505">
    <property type="entry name" value="SPINSTER"/>
    <property type="match status" value="1"/>
</dbReference>
<feature type="transmembrane region" description="Helical" evidence="7">
    <location>
        <begin position="623"/>
        <end position="645"/>
    </location>
</feature>
<evidence type="ECO:0000256" key="6">
    <source>
        <dbReference type="ARBA" id="ARBA00024338"/>
    </source>
</evidence>
<dbReference type="Pfam" id="PF07690">
    <property type="entry name" value="MFS_1"/>
    <property type="match status" value="1"/>
</dbReference>
<feature type="transmembrane region" description="Helical" evidence="7">
    <location>
        <begin position="694"/>
        <end position="712"/>
    </location>
</feature>
<evidence type="ECO:0000256" key="2">
    <source>
        <dbReference type="ARBA" id="ARBA00022448"/>
    </source>
</evidence>
<keyword evidence="2" id="KW-0813">Transport</keyword>
<keyword evidence="4 7" id="KW-1133">Transmembrane helix</keyword>
<evidence type="ECO:0000256" key="7">
    <source>
        <dbReference type="SAM" id="Phobius"/>
    </source>
</evidence>
<evidence type="ECO:0000256" key="4">
    <source>
        <dbReference type="ARBA" id="ARBA00022989"/>
    </source>
</evidence>
<feature type="transmembrane region" description="Helical" evidence="7">
    <location>
        <begin position="412"/>
        <end position="431"/>
    </location>
</feature>
<reference evidence="9 10" key="1">
    <citation type="submission" date="2021-05" db="EMBL/GenBank/DDBJ databases">
        <title>Genome Assembly of Synthetic Allotetraploid Brassica napus Reveals Homoeologous Exchanges between Subgenomes.</title>
        <authorList>
            <person name="Davis J.T."/>
        </authorList>
    </citation>
    <scope>NUCLEOTIDE SEQUENCE [LARGE SCALE GENOMIC DNA]</scope>
    <source>
        <strain evidence="10">cv. Da-Ae</strain>
        <tissue evidence="9">Seedling</tissue>
    </source>
</reference>
<evidence type="ECO:0000256" key="5">
    <source>
        <dbReference type="ARBA" id="ARBA00023136"/>
    </source>
</evidence>
<feature type="transmembrane region" description="Helical" evidence="7">
    <location>
        <begin position="77"/>
        <end position="100"/>
    </location>
</feature>
<dbReference type="InterPro" id="IPR011701">
    <property type="entry name" value="MFS"/>
</dbReference>
<organism evidence="9 10">
    <name type="scientific">Brassica napus</name>
    <name type="common">Rape</name>
    <dbReference type="NCBI Taxonomy" id="3708"/>
    <lineage>
        <taxon>Eukaryota</taxon>
        <taxon>Viridiplantae</taxon>
        <taxon>Streptophyta</taxon>
        <taxon>Embryophyta</taxon>
        <taxon>Tracheophyta</taxon>
        <taxon>Spermatophyta</taxon>
        <taxon>Magnoliopsida</taxon>
        <taxon>eudicotyledons</taxon>
        <taxon>Gunneridae</taxon>
        <taxon>Pentapetalae</taxon>
        <taxon>rosids</taxon>
        <taxon>malvids</taxon>
        <taxon>Brassicales</taxon>
        <taxon>Brassicaceae</taxon>
        <taxon>Brassiceae</taxon>
        <taxon>Brassica</taxon>
    </lineage>
</organism>
<feature type="transmembrane region" description="Helical" evidence="7">
    <location>
        <begin position="740"/>
        <end position="762"/>
    </location>
</feature>
<gene>
    <name evidence="9" type="ORF">HID58_024763</name>
</gene>
<feature type="transmembrane region" description="Helical" evidence="7">
    <location>
        <begin position="651"/>
        <end position="673"/>
    </location>
</feature>
<feature type="transmembrane region" description="Helical" evidence="7">
    <location>
        <begin position="354"/>
        <end position="377"/>
    </location>
</feature>
<proteinExistence type="inferred from homology"/>
<evidence type="ECO:0000259" key="8">
    <source>
        <dbReference type="PROSITE" id="PS50850"/>
    </source>
</evidence>
<feature type="transmembrane region" description="Helical" evidence="7">
    <location>
        <begin position="106"/>
        <end position="127"/>
    </location>
</feature>
<evidence type="ECO:0000313" key="10">
    <source>
        <dbReference type="Proteomes" id="UP000824890"/>
    </source>
</evidence>
<dbReference type="SUPFAM" id="SSF103473">
    <property type="entry name" value="MFS general substrate transporter"/>
    <property type="match status" value="1"/>
</dbReference>
<evidence type="ECO:0000313" key="9">
    <source>
        <dbReference type="EMBL" id="KAH0917103.1"/>
    </source>
</evidence>
<dbReference type="InterPro" id="IPR044770">
    <property type="entry name" value="MFS_spinster-like"/>
</dbReference>
<dbReference type="PROSITE" id="PS51257">
    <property type="entry name" value="PROKAR_LIPOPROTEIN"/>
    <property type="match status" value="1"/>
</dbReference>
<dbReference type="EMBL" id="JAGKQM010000007">
    <property type="protein sequence ID" value="KAH0917103.1"/>
    <property type="molecule type" value="Genomic_DNA"/>
</dbReference>
<dbReference type="InterPro" id="IPR036259">
    <property type="entry name" value="MFS_trans_sf"/>
</dbReference>
<feature type="transmembrane region" description="Helical" evidence="7">
    <location>
        <begin position="589"/>
        <end position="611"/>
    </location>
</feature>
<evidence type="ECO:0000256" key="3">
    <source>
        <dbReference type="ARBA" id="ARBA00022692"/>
    </source>
</evidence>
<comment type="similarity">
    <text evidence="6">Belongs to the major facilitator superfamily. Spinster (TC 2.A.1.49) family.</text>
</comment>
<dbReference type="Gene3D" id="1.20.1250.20">
    <property type="entry name" value="MFS general substrate transporter like domains"/>
    <property type="match status" value="2"/>
</dbReference>
<accession>A0ABQ8CJA7</accession>
<keyword evidence="3 7" id="KW-0812">Transmembrane</keyword>
<feature type="transmembrane region" description="Helical" evidence="7">
    <location>
        <begin position="12"/>
        <end position="32"/>
    </location>
</feature>
<protein>
    <recommendedName>
        <fullName evidence="8">Major facilitator superfamily (MFS) profile domain-containing protein</fullName>
    </recommendedName>
</protein>
<dbReference type="InterPro" id="IPR020846">
    <property type="entry name" value="MFS_dom"/>
</dbReference>
<dbReference type="CDD" id="cd17328">
    <property type="entry name" value="MFS_spinster_like"/>
    <property type="match status" value="1"/>
</dbReference>
<keyword evidence="5 7" id="KW-0472">Membrane</keyword>
<feature type="transmembrane region" description="Helical" evidence="7">
    <location>
        <begin position="556"/>
        <end position="577"/>
    </location>
</feature>
<comment type="caution">
    <text evidence="9">The sequence shown here is derived from an EMBL/GenBank/DDBJ whole genome shotgun (WGS) entry which is preliminary data.</text>
</comment>
<evidence type="ECO:0000256" key="1">
    <source>
        <dbReference type="ARBA" id="ARBA00004141"/>
    </source>
</evidence>
<feature type="domain" description="Major facilitator superfamily (MFS) profile" evidence="8">
    <location>
        <begin position="318"/>
        <end position="763"/>
    </location>
</feature>
<name>A0ABQ8CJA7_BRANA</name>
<keyword evidence="10" id="KW-1185">Reference proteome</keyword>
<dbReference type="Proteomes" id="UP000824890">
    <property type="component" value="Unassembled WGS sequence"/>
</dbReference>
<feature type="transmembrane region" description="Helical" evidence="7">
    <location>
        <begin position="478"/>
        <end position="497"/>
    </location>
</feature>
<feature type="transmembrane region" description="Helical" evidence="7">
    <location>
        <begin position="312"/>
        <end position="331"/>
    </location>
</feature>
<feature type="transmembrane region" description="Helical" evidence="7">
    <location>
        <begin position="443"/>
        <end position="466"/>
    </location>
</feature>